<dbReference type="InterPro" id="IPR036890">
    <property type="entry name" value="HATPase_C_sf"/>
</dbReference>
<protein>
    <submittedName>
        <fullName evidence="14">Two-component system, sensor histidine kinase YesM</fullName>
    </submittedName>
</protein>
<dbReference type="CDD" id="cd06225">
    <property type="entry name" value="HAMP"/>
    <property type="match status" value="1"/>
</dbReference>
<dbReference type="GO" id="GO:0005886">
    <property type="term" value="C:plasma membrane"/>
    <property type="evidence" value="ECO:0007669"/>
    <property type="project" value="UniProtKB-SubCell"/>
</dbReference>
<dbReference type="Gene3D" id="1.10.8.500">
    <property type="entry name" value="HAMP domain in histidine kinase"/>
    <property type="match status" value="1"/>
</dbReference>
<feature type="transmembrane region" description="Helical" evidence="12">
    <location>
        <begin position="302"/>
        <end position="323"/>
    </location>
</feature>
<evidence type="ECO:0000256" key="5">
    <source>
        <dbReference type="ARBA" id="ARBA00022692"/>
    </source>
</evidence>
<keyword evidence="5 12" id="KW-0812">Transmembrane</keyword>
<gene>
    <name evidence="14" type="ORF">SAMN04488053_103240</name>
</gene>
<evidence type="ECO:0000313" key="14">
    <source>
        <dbReference type="EMBL" id="SDN78511.1"/>
    </source>
</evidence>
<comment type="subcellular location">
    <subcellularLocation>
        <location evidence="1">Cell membrane</location>
        <topology evidence="1">Multi-pass membrane protein</topology>
    </subcellularLocation>
</comment>
<evidence type="ECO:0000256" key="6">
    <source>
        <dbReference type="ARBA" id="ARBA00022741"/>
    </source>
</evidence>
<dbReference type="PANTHER" id="PTHR34220">
    <property type="entry name" value="SENSOR HISTIDINE KINASE YPDA"/>
    <property type="match status" value="1"/>
</dbReference>
<evidence type="ECO:0000256" key="2">
    <source>
        <dbReference type="ARBA" id="ARBA00022475"/>
    </source>
</evidence>
<keyword evidence="8" id="KW-0067">ATP-binding</keyword>
<keyword evidence="11 12" id="KW-0472">Membrane</keyword>
<dbReference type="Gene3D" id="3.30.450.20">
    <property type="entry name" value="PAS domain"/>
    <property type="match status" value="1"/>
</dbReference>
<keyword evidence="15" id="KW-1185">Reference proteome</keyword>
<evidence type="ECO:0000256" key="4">
    <source>
        <dbReference type="ARBA" id="ARBA00022679"/>
    </source>
</evidence>
<dbReference type="Gene3D" id="3.30.565.10">
    <property type="entry name" value="Histidine kinase-like ATPase, C-terminal domain"/>
    <property type="match status" value="1"/>
</dbReference>
<sequence>MIFKKLKLRRVKNYSLRRKLILTYVLLTLLPLIFLAGIAHSQYAKSIELQAAEHIPSILNQANRNIDTQIADIEKLPDLITSSPDISAVLADNQYRNQSLLLRDEFKVNRYLSNTFLQGINPDILAVFIHSNDRVFSSSRIGVDGAENYESFLPYGDEYDLRNEVKKLPSFHTPITFDDDIPFILVMKEIIDVDNRKNLGTMSLAVDIAFFDEILADLDARADVWMMDDNNQIIYHLNDKEQIGNRFDQITALPIENGTIKMPASGGDYLLSVSTSENTGWSLVHRIESSYLTDRTDVVSNIIMGVLIALAVVTIAISFVLAWSVTKPIHRLRVTMKAVEEGDLDTDFNTPVRQDEVGMLTTSFHSMIIKLRELIRINYITTIKQQEAELYALQSQINPHFLYNTLESLTMAVEEQEEETAVEVISLLGKMLRYSLNNKDDVVSIDKEVEHARDYLTIQKFRYEDQLEFHISENIDAEKLITPKFILQPIVENAVKYALKNKACAAVSVSISEEINKSNSQQDILFSIHDNGTGLSSEDLNSLKQTLNDNPMMKKDEKFGLVNVHGRLVMLYGEDYGISIWSERGSGTTVTLRIPKIYKEYRGDLRRGQNQGGNM</sequence>
<dbReference type="PROSITE" id="PS50885">
    <property type="entry name" value="HAMP"/>
    <property type="match status" value="1"/>
</dbReference>
<evidence type="ECO:0000256" key="11">
    <source>
        <dbReference type="ARBA" id="ARBA00023136"/>
    </source>
</evidence>
<dbReference type="SUPFAM" id="SSF55874">
    <property type="entry name" value="ATPase domain of HSP90 chaperone/DNA topoisomerase II/histidine kinase"/>
    <property type="match status" value="1"/>
</dbReference>
<organism evidence="14 15">
    <name type="scientific">Alkalicoccus daliensis</name>
    <dbReference type="NCBI Taxonomy" id="745820"/>
    <lineage>
        <taxon>Bacteria</taxon>
        <taxon>Bacillati</taxon>
        <taxon>Bacillota</taxon>
        <taxon>Bacilli</taxon>
        <taxon>Bacillales</taxon>
        <taxon>Bacillaceae</taxon>
        <taxon>Alkalicoccus</taxon>
    </lineage>
</organism>
<dbReference type="InterPro" id="IPR003660">
    <property type="entry name" value="HAMP_dom"/>
</dbReference>
<dbReference type="Pfam" id="PF02743">
    <property type="entry name" value="dCache_1"/>
    <property type="match status" value="1"/>
</dbReference>
<dbReference type="InterPro" id="IPR003594">
    <property type="entry name" value="HATPase_dom"/>
</dbReference>
<keyword evidence="2" id="KW-1003">Cell membrane</keyword>
<keyword evidence="6" id="KW-0547">Nucleotide-binding</keyword>
<evidence type="ECO:0000259" key="13">
    <source>
        <dbReference type="PROSITE" id="PS50885"/>
    </source>
</evidence>
<dbReference type="SMART" id="SM00304">
    <property type="entry name" value="HAMP"/>
    <property type="match status" value="1"/>
</dbReference>
<proteinExistence type="predicted"/>
<evidence type="ECO:0000256" key="9">
    <source>
        <dbReference type="ARBA" id="ARBA00022989"/>
    </source>
</evidence>
<dbReference type="RefSeq" id="WP_175444216.1">
    <property type="nucleotide sequence ID" value="NZ_FNIL01000003.1"/>
</dbReference>
<keyword evidence="10" id="KW-0902">Two-component regulatory system</keyword>
<dbReference type="Pfam" id="PF06580">
    <property type="entry name" value="His_kinase"/>
    <property type="match status" value="1"/>
</dbReference>
<dbReference type="AlphaFoldDB" id="A0A1H0E869"/>
<dbReference type="InterPro" id="IPR050640">
    <property type="entry name" value="Bact_2-comp_sensor_kinase"/>
</dbReference>
<name>A0A1H0E869_9BACI</name>
<dbReference type="SUPFAM" id="SSF158472">
    <property type="entry name" value="HAMP domain-like"/>
    <property type="match status" value="1"/>
</dbReference>
<keyword evidence="7 14" id="KW-0418">Kinase</keyword>
<keyword evidence="4" id="KW-0808">Transferase</keyword>
<dbReference type="GO" id="GO:0000155">
    <property type="term" value="F:phosphorelay sensor kinase activity"/>
    <property type="evidence" value="ECO:0007669"/>
    <property type="project" value="InterPro"/>
</dbReference>
<dbReference type="Pfam" id="PF02518">
    <property type="entry name" value="HATPase_c"/>
    <property type="match status" value="1"/>
</dbReference>
<dbReference type="PANTHER" id="PTHR34220:SF11">
    <property type="entry name" value="SENSOR PROTEIN KINASE HPTS"/>
    <property type="match status" value="1"/>
</dbReference>
<evidence type="ECO:0000256" key="3">
    <source>
        <dbReference type="ARBA" id="ARBA00022553"/>
    </source>
</evidence>
<keyword evidence="3" id="KW-0597">Phosphoprotein</keyword>
<accession>A0A1H0E869</accession>
<dbReference type="STRING" id="745820.SAMN04488053_103240"/>
<feature type="domain" description="HAMP" evidence="13">
    <location>
        <begin position="323"/>
        <end position="376"/>
    </location>
</feature>
<keyword evidence="9 12" id="KW-1133">Transmembrane helix</keyword>
<evidence type="ECO:0000256" key="7">
    <source>
        <dbReference type="ARBA" id="ARBA00022777"/>
    </source>
</evidence>
<dbReference type="InterPro" id="IPR010559">
    <property type="entry name" value="Sig_transdc_His_kin_internal"/>
</dbReference>
<evidence type="ECO:0000313" key="15">
    <source>
        <dbReference type="Proteomes" id="UP000198778"/>
    </source>
</evidence>
<evidence type="ECO:0000256" key="10">
    <source>
        <dbReference type="ARBA" id="ARBA00023012"/>
    </source>
</evidence>
<dbReference type="GO" id="GO:0005524">
    <property type="term" value="F:ATP binding"/>
    <property type="evidence" value="ECO:0007669"/>
    <property type="project" value="UniProtKB-KW"/>
</dbReference>
<evidence type="ECO:0000256" key="1">
    <source>
        <dbReference type="ARBA" id="ARBA00004651"/>
    </source>
</evidence>
<dbReference type="InterPro" id="IPR033479">
    <property type="entry name" value="dCache_1"/>
</dbReference>
<dbReference type="Proteomes" id="UP000198778">
    <property type="component" value="Unassembled WGS sequence"/>
</dbReference>
<dbReference type="Pfam" id="PF00672">
    <property type="entry name" value="HAMP"/>
    <property type="match status" value="1"/>
</dbReference>
<evidence type="ECO:0000256" key="8">
    <source>
        <dbReference type="ARBA" id="ARBA00022840"/>
    </source>
</evidence>
<reference evidence="15" key="1">
    <citation type="submission" date="2016-10" db="EMBL/GenBank/DDBJ databases">
        <authorList>
            <person name="Varghese N."/>
            <person name="Submissions S."/>
        </authorList>
    </citation>
    <scope>NUCLEOTIDE SEQUENCE [LARGE SCALE GENOMIC DNA]</scope>
    <source>
        <strain evidence="15">CGMCC 1.10369</strain>
    </source>
</reference>
<evidence type="ECO:0000256" key="12">
    <source>
        <dbReference type="SAM" id="Phobius"/>
    </source>
</evidence>
<dbReference type="EMBL" id="FNIL01000003">
    <property type="protein sequence ID" value="SDN78511.1"/>
    <property type="molecule type" value="Genomic_DNA"/>
</dbReference>